<proteinExistence type="predicted"/>
<accession>A0ACC3AFL8</accession>
<organism evidence="1 2">
    <name type="scientific">Neophaeococcomyces mojaviensis</name>
    <dbReference type="NCBI Taxonomy" id="3383035"/>
    <lineage>
        <taxon>Eukaryota</taxon>
        <taxon>Fungi</taxon>
        <taxon>Dikarya</taxon>
        <taxon>Ascomycota</taxon>
        <taxon>Pezizomycotina</taxon>
        <taxon>Eurotiomycetes</taxon>
        <taxon>Chaetothyriomycetidae</taxon>
        <taxon>Chaetothyriales</taxon>
        <taxon>Chaetothyriales incertae sedis</taxon>
        <taxon>Neophaeococcomyces</taxon>
    </lineage>
</organism>
<evidence type="ECO:0000313" key="2">
    <source>
        <dbReference type="Proteomes" id="UP001172386"/>
    </source>
</evidence>
<dbReference type="EMBL" id="JAPDRQ010000022">
    <property type="protein sequence ID" value="KAJ9661495.1"/>
    <property type="molecule type" value="Genomic_DNA"/>
</dbReference>
<protein>
    <submittedName>
        <fullName evidence="1">Uncharacterized protein</fullName>
    </submittedName>
</protein>
<keyword evidence="2" id="KW-1185">Reference proteome</keyword>
<evidence type="ECO:0000313" key="1">
    <source>
        <dbReference type="EMBL" id="KAJ9661495.1"/>
    </source>
</evidence>
<comment type="caution">
    <text evidence="1">The sequence shown here is derived from an EMBL/GenBank/DDBJ whole genome shotgun (WGS) entry which is preliminary data.</text>
</comment>
<dbReference type="Proteomes" id="UP001172386">
    <property type="component" value="Unassembled WGS sequence"/>
</dbReference>
<gene>
    <name evidence="1" type="ORF">H2198_001875</name>
</gene>
<reference evidence="1" key="1">
    <citation type="submission" date="2022-10" db="EMBL/GenBank/DDBJ databases">
        <title>Culturing micro-colonial fungi from biological soil crusts in the Mojave desert and describing Neophaeococcomyces mojavensis, and introducing the new genera and species Taxawa tesnikishii.</title>
        <authorList>
            <person name="Kurbessoian T."/>
            <person name="Stajich J.E."/>
        </authorList>
    </citation>
    <scope>NUCLEOTIDE SEQUENCE</scope>
    <source>
        <strain evidence="1">JES_112</strain>
    </source>
</reference>
<sequence>MGMIYQDAYVVIAADRAFNTDAGFLQHRDVSSRTLAPLSDAEESVVPPLVLENHDELHTIHSHFDTRNIMSVMNSMSISNPVFQRGWCLQERLLATRVLHVTAQELVWECRTTIDCECGRLEEVALNGFPTLRGNFGTLYANEAEETSNTVVHILLRNWHYIVQWYSGCDLSFAQDRLLAVSGVARRLQLPVFGQYLAGLWECELPQELAWRSIHDKTSTKYNTRDQVYVAPTWSWASVKGQVEWQDDEMTKVLINFAEVISVHCEPLDMDIFGCLQAGRLTLRTPVLKPLPRPPRKRGYYETTPPPVPNRIDCSLAIVPGRWEDISINAEIMLDVDQLSNSEQNESVDLDSILLAFLHCQSTAVHGGWRLEWRALAISPDPELQGVYRRVGLACSDYDPDVLKEGQKLSEWNGHETLPLAIDEVIPSALPEPAEDIAELENYLKGKQEQDDSPRPRRSPSLPPHLKTTATTRTTIGRKPFHSHIVNPHHALSDLKNMGALLRTITIM</sequence>
<name>A0ACC3AFL8_9EURO</name>